<sequence length="102" mass="11278">MAAINAKAAVKAAKEAFFELYEDDPPAAMALEEVGKTEECGRELWAVTLGFERDKNVAIKTANGIGAIFNPAISEIEHRVYKTLFIDAESGEFVRMDIRQVQ</sequence>
<reference evidence="1 2" key="1">
    <citation type="submission" date="2019-12" db="EMBL/GenBank/DDBJ databases">
        <title>Novel species isolated from a subtropical stream in China.</title>
        <authorList>
            <person name="Lu H."/>
        </authorList>
    </citation>
    <scope>NUCLEOTIDE SEQUENCE [LARGE SCALE GENOMIC DNA]</scope>
    <source>
        <strain evidence="1 2">FT107W</strain>
    </source>
</reference>
<keyword evidence="2" id="KW-1185">Reference proteome</keyword>
<gene>
    <name evidence="1" type="ORF">GTP81_11125</name>
</gene>
<dbReference type="AlphaFoldDB" id="A0A845HIQ5"/>
<protein>
    <submittedName>
        <fullName evidence="1">Uncharacterized protein</fullName>
    </submittedName>
</protein>
<evidence type="ECO:0000313" key="2">
    <source>
        <dbReference type="Proteomes" id="UP000484875"/>
    </source>
</evidence>
<dbReference type="RefSeq" id="WP_161089938.1">
    <property type="nucleotide sequence ID" value="NZ_WWCV01000016.1"/>
</dbReference>
<proteinExistence type="predicted"/>
<comment type="caution">
    <text evidence="1">The sequence shown here is derived from an EMBL/GenBank/DDBJ whole genome shotgun (WGS) entry which is preliminary data.</text>
</comment>
<evidence type="ECO:0000313" key="1">
    <source>
        <dbReference type="EMBL" id="MYN17303.1"/>
    </source>
</evidence>
<dbReference type="EMBL" id="WWCV01000016">
    <property type="protein sequence ID" value="MYN17303.1"/>
    <property type="molecule type" value="Genomic_DNA"/>
</dbReference>
<dbReference type="Proteomes" id="UP000484875">
    <property type="component" value="Unassembled WGS sequence"/>
</dbReference>
<organism evidence="1 2">
    <name type="scientific">Duganella vulcania</name>
    <dbReference type="NCBI Taxonomy" id="2692166"/>
    <lineage>
        <taxon>Bacteria</taxon>
        <taxon>Pseudomonadati</taxon>
        <taxon>Pseudomonadota</taxon>
        <taxon>Betaproteobacteria</taxon>
        <taxon>Burkholderiales</taxon>
        <taxon>Oxalobacteraceae</taxon>
        <taxon>Telluria group</taxon>
        <taxon>Duganella</taxon>
    </lineage>
</organism>
<accession>A0A845HIQ5</accession>
<name>A0A845HIQ5_9BURK</name>